<dbReference type="NCBIfam" id="NF008730">
    <property type="entry name" value="PRK11750.1"/>
    <property type="match status" value="1"/>
</dbReference>
<evidence type="ECO:0000256" key="20">
    <source>
        <dbReference type="ARBA" id="ARBA00079921"/>
    </source>
</evidence>
<dbReference type="CDD" id="cd00713">
    <property type="entry name" value="GltS"/>
    <property type="match status" value="1"/>
</dbReference>
<evidence type="ECO:0000256" key="6">
    <source>
        <dbReference type="ARBA" id="ARBA00022605"/>
    </source>
</evidence>
<evidence type="ECO:0000256" key="8">
    <source>
        <dbReference type="ARBA" id="ARBA00022643"/>
    </source>
</evidence>
<dbReference type="FunFam" id="3.20.20.70:FF:000053">
    <property type="entry name" value="Glutamate synthase large subunit"/>
    <property type="match status" value="1"/>
</dbReference>
<evidence type="ECO:0000256" key="17">
    <source>
        <dbReference type="ARBA" id="ARBA00037898"/>
    </source>
</evidence>
<dbReference type="Gene3D" id="2.160.20.60">
    <property type="entry name" value="Glutamate synthase, alpha subunit, C-terminal domain"/>
    <property type="match status" value="1"/>
</dbReference>
<comment type="pathway">
    <text evidence="17">Amino-acid biosynthesis; L-glutamate biosynthesis via GLT pathway; L-glutamate from 2-oxoglutarate and L-glutamine (NADP(+) route): step 1/1.</text>
</comment>
<dbReference type="SUPFAM" id="SSF56235">
    <property type="entry name" value="N-terminal nucleophile aminohydrolases (Ntn hydrolases)"/>
    <property type="match status" value="1"/>
</dbReference>
<comment type="cofactor">
    <cofactor evidence="1">
        <name>FMN</name>
        <dbReference type="ChEBI" id="CHEBI:58210"/>
    </cofactor>
</comment>
<dbReference type="GO" id="GO:0051538">
    <property type="term" value="F:3 iron, 4 sulfur cluster binding"/>
    <property type="evidence" value="ECO:0007669"/>
    <property type="project" value="UniProtKB-KW"/>
</dbReference>
<dbReference type="SUPFAM" id="SSF69336">
    <property type="entry name" value="Alpha subunit of glutamate synthase, C-terminal domain"/>
    <property type="match status" value="1"/>
</dbReference>
<comment type="caution">
    <text evidence="23">The sequence shown here is derived from an EMBL/GenBank/DDBJ whole genome shotgun (WGS) entry which is preliminary data.</text>
</comment>
<dbReference type="GO" id="GO:0046872">
    <property type="term" value="F:metal ion binding"/>
    <property type="evidence" value="ECO:0007669"/>
    <property type="project" value="UniProtKB-KW"/>
</dbReference>
<dbReference type="Gene3D" id="3.60.20.10">
    <property type="entry name" value="Glutamine Phosphoribosylpyrophosphate, subunit 1, domain 1"/>
    <property type="match status" value="1"/>
</dbReference>
<feature type="region of interest" description="Disordered" evidence="21">
    <location>
        <begin position="1"/>
        <end position="21"/>
    </location>
</feature>
<proteinExistence type="inferred from homology"/>
<dbReference type="SUPFAM" id="SSF51395">
    <property type="entry name" value="FMN-linked oxidoreductases"/>
    <property type="match status" value="1"/>
</dbReference>
<sequence length="1512" mass="167034">MKKHGASENRPGFPAKQGLYDPQFEKDSCGIGFVADIQGRRSHDIIQKGLQVLENLSHRGAVGCDPCTGDGAGILLQVPHTFLKRTCGEIGIALPEPGQYGVGMIFLPPSPADRRACETLFEKIIVEEGQRFLGWRDVPTKEDHVGEVARRTVPAIRQIFIARNNLNETEFERKLYVIRRRVENAVHRSDIAERKYFYIPSLSCNTIIYKGLLLPSQIPLFYPDLADAQVVSALALVHSRFSTNTFPSWPLAHPYRYICHNGEINTLKGNVNWMRARQGRLSSELFGEEIEKLFPIIGENQSDSACFDNALEFLMMGGRSLPHAMMMLIPEAWAGNPDMDLDRRGFYEYHASMMEPWDGPAAVAFTDGKLIGATLDRNGLRPARYLVTKNDLVVLASEAGVLSFEPEEIRAKGRLQPGRMFLVDTVQGRIIDDQEIKADICGRKPYRFWIMANRINIEDLPEPLNLLQPDHISLRQRQQTFGYSLEDLKMIMTPMAVNGEEPIGSMGTDTPLAVLSDRPQLLFKYFKQLFAQVTNPPIDPIREQLVMSLVTSIGPKSNLLGETPEHARRIRVQQPILTNADLEKIRTIADGHFKTQTLRTLFPAAEGPAGLAPALERLCKEASEAIRAGYKFIILSDRGVNAEWAPIPSLLAISAVHHHLIRECTRTEVGLIIESGEPREVHHFACLIGYGAGSINPYLAFETLTDMAREGYFPETIDEPTAEAKYIKSINKGLLKIFSKMGISTVQSYCGAQIFEAIGLNSELIDRYFTGTPSRIEGIGIEALAEEVLRRHTQAHELTPAKQLDYGGEYHYRIQAEHHNWNPETIMKLQHATQKESYATFKEFSRAVDDESQARSNLRGLLDLHLLPTPIPLDEVEPAAEIVKRFTTGAMSFGAISKEAHETLAVAMNRIGAKSNTGEGGEDPERYIPLPNGDSKSSAIKQVASARFGVTTNYLINAREVQIKMAQGAKPGEGGQLPGHKVDEVIARMRYATPGVQLISPPPHHDIYSIEDLAQLIYDLKNVNPQAAVSVKLVSEVGVGTVAAGVAKAHADKILISGDSGGTGASPWSSVKHAGIPWELGLAETQQTLVLNDLRGRVRVETDGQLKTGRDVVIATLLGAEEFGFSTAPLIVEGCIMMRKCHLNTCPVGIATQDPVLRKKFTGKPEHVVNYFFYVAEEVREFMAKLGFRTFKEMIGRVDKIKARRAIDHWKARGLDLSPLLKRPEVGPEVATHCVASQDHGLESALDHQLIKLARPALEANRKVEVSLPIRNIHRTVGAMLSGEITKRFGPAGLPPDTIHFKFAGSAGQSFGAWCVHGLSLTLEGESNDYLGKGMAGGRIVVYPPKGVTFTPEETILVGNTVLYGATGGECYLYGRAGERFAVRNSGARAVIEGVGDHGCEYMTGGVVVVLGKTGRNFAAGMSGGIAFVYNEDGAFERRCNLSMVELDPLRDKKDQLLLKELIEKHLAYTGSAKAKKILAEWEWALPKFVRVMSVEYKKVLAQRARQKTMAH</sequence>
<evidence type="ECO:0000256" key="1">
    <source>
        <dbReference type="ARBA" id="ARBA00001917"/>
    </source>
</evidence>
<feature type="domain" description="Glutamine amidotransferase type-2" evidence="22">
    <location>
        <begin position="29"/>
        <end position="426"/>
    </location>
</feature>
<dbReference type="PANTHER" id="PTHR11938">
    <property type="entry name" value="FAD NADPH DEHYDROGENASE/OXIDOREDUCTASE"/>
    <property type="match status" value="1"/>
</dbReference>
<keyword evidence="24" id="KW-1185">Reference proteome</keyword>
<dbReference type="FunFam" id="3.20.20.70:FF:000031">
    <property type="entry name" value="Glutamate synthase 1 [NADH]"/>
    <property type="match status" value="1"/>
</dbReference>
<keyword evidence="16" id="KW-0003">3Fe-4S</keyword>
<evidence type="ECO:0000256" key="9">
    <source>
        <dbReference type="ARBA" id="ARBA00022723"/>
    </source>
</evidence>
<dbReference type="InterPro" id="IPR029055">
    <property type="entry name" value="Ntn_hydrolases_N"/>
</dbReference>
<keyword evidence="15" id="KW-0314">Glutamate biosynthesis</keyword>
<evidence type="ECO:0000313" key="24">
    <source>
        <dbReference type="Proteomes" id="UP000534783"/>
    </source>
</evidence>
<dbReference type="InterPro" id="IPR017932">
    <property type="entry name" value="GATase_2_dom"/>
</dbReference>
<organism evidence="23 24">
    <name type="scientific">Candidatus Manganitrophus noduliformans</name>
    <dbReference type="NCBI Taxonomy" id="2606439"/>
    <lineage>
        <taxon>Bacteria</taxon>
        <taxon>Pseudomonadati</taxon>
        <taxon>Nitrospirota</taxon>
        <taxon>Nitrospiria</taxon>
        <taxon>Candidatus Troglogloeales</taxon>
        <taxon>Candidatus Manganitrophaceae</taxon>
        <taxon>Candidatus Manganitrophus</taxon>
    </lineage>
</organism>
<dbReference type="InterPro" id="IPR006982">
    <property type="entry name" value="Glu_synth_centr_N"/>
</dbReference>
<dbReference type="InterPro" id="IPR013785">
    <property type="entry name" value="Aldolase_TIM"/>
</dbReference>
<dbReference type="GO" id="GO:0004355">
    <property type="term" value="F:glutamate synthase (NADPH) activity"/>
    <property type="evidence" value="ECO:0007669"/>
    <property type="project" value="UniProtKB-EC"/>
</dbReference>
<reference evidence="23 24" key="1">
    <citation type="journal article" date="2020" name="Nature">
        <title>Bacterial chemolithoautotrophy via manganese oxidation.</title>
        <authorList>
            <person name="Yu H."/>
            <person name="Leadbetter J.R."/>
        </authorList>
    </citation>
    <scope>NUCLEOTIDE SEQUENCE [LARGE SCALE GENOMIC DNA]</scope>
    <source>
        <strain evidence="23 24">Mn-1</strain>
    </source>
</reference>
<keyword evidence="14" id="KW-0411">Iron-sulfur</keyword>
<dbReference type="Gene3D" id="3.20.20.70">
    <property type="entry name" value="Aldolase class I"/>
    <property type="match status" value="2"/>
</dbReference>
<comment type="cofactor">
    <cofactor evidence="2">
        <name>[3Fe-4S] cluster</name>
        <dbReference type="ChEBI" id="CHEBI:21137"/>
    </cofactor>
</comment>
<keyword evidence="11" id="KW-0315">Glutamine amidotransferase</keyword>
<dbReference type="RefSeq" id="WP_181071138.1">
    <property type="nucleotide sequence ID" value="NZ_VTOW01000005.1"/>
</dbReference>
<dbReference type="PROSITE" id="PS51278">
    <property type="entry name" value="GATASE_TYPE_2"/>
    <property type="match status" value="1"/>
</dbReference>
<dbReference type="GO" id="GO:0019676">
    <property type="term" value="P:ammonia assimilation cycle"/>
    <property type="evidence" value="ECO:0007669"/>
    <property type="project" value="TreeGrafter"/>
</dbReference>
<accession>A0A7X6DTC3</accession>
<dbReference type="Pfam" id="PF00310">
    <property type="entry name" value="GATase_2"/>
    <property type="match status" value="1"/>
</dbReference>
<evidence type="ECO:0000313" key="23">
    <source>
        <dbReference type="EMBL" id="NKE73021.1"/>
    </source>
</evidence>
<evidence type="ECO:0000256" key="19">
    <source>
        <dbReference type="ARBA" id="ARBA00072108"/>
    </source>
</evidence>
<evidence type="ECO:0000256" key="4">
    <source>
        <dbReference type="ARBA" id="ARBA00009716"/>
    </source>
</evidence>
<dbReference type="InterPro" id="IPR050711">
    <property type="entry name" value="ET-N_metabolism_enzyme"/>
</dbReference>
<protein>
    <recommendedName>
        <fullName evidence="19">Glutamate synthase [NADPH] large chain</fullName>
        <ecNumber evidence="5">1.4.1.13</ecNumber>
    </recommendedName>
    <alternativeName>
        <fullName evidence="20">Glutamate synthase subunit alpha</fullName>
    </alternativeName>
</protein>
<dbReference type="PANTHER" id="PTHR11938:SF133">
    <property type="entry name" value="GLUTAMATE SYNTHASE (NADH)"/>
    <property type="match status" value="1"/>
</dbReference>
<dbReference type="CDD" id="cd00982">
    <property type="entry name" value="gltB_C"/>
    <property type="match status" value="1"/>
</dbReference>
<evidence type="ECO:0000256" key="10">
    <source>
        <dbReference type="ARBA" id="ARBA00022827"/>
    </source>
</evidence>
<dbReference type="InterPro" id="IPR036485">
    <property type="entry name" value="Glu_synth_asu_C_sf"/>
</dbReference>
<dbReference type="Proteomes" id="UP000534783">
    <property type="component" value="Unassembled WGS sequence"/>
</dbReference>
<evidence type="ECO:0000256" key="12">
    <source>
        <dbReference type="ARBA" id="ARBA00023002"/>
    </source>
</evidence>
<evidence type="ECO:0000256" key="13">
    <source>
        <dbReference type="ARBA" id="ARBA00023004"/>
    </source>
</evidence>
<comment type="similarity">
    <text evidence="4">Belongs to the glutamate synthase family.</text>
</comment>
<evidence type="ECO:0000256" key="15">
    <source>
        <dbReference type="ARBA" id="ARBA00023164"/>
    </source>
</evidence>
<name>A0A7X6DTC3_9BACT</name>
<dbReference type="CDD" id="cd02808">
    <property type="entry name" value="GltS_FMN"/>
    <property type="match status" value="1"/>
</dbReference>
<dbReference type="FunFam" id="3.60.20.10:FF:000001">
    <property type="entry name" value="Glutamate synthase, large subunit"/>
    <property type="match status" value="1"/>
</dbReference>
<dbReference type="GO" id="GO:0006537">
    <property type="term" value="P:glutamate biosynthetic process"/>
    <property type="evidence" value="ECO:0007669"/>
    <property type="project" value="UniProtKB-KW"/>
</dbReference>
<dbReference type="EC" id="1.4.1.13" evidence="5"/>
<evidence type="ECO:0000256" key="3">
    <source>
        <dbReference type="ARBA" id="ARBA00001974"/>
    </source>
</evidence>
<evidence type="ECO:0000256" key="2">
    <source>
        <dbReference type="ARBA" id="ARBA00001927"/>
    </source>
</evidence>
<dbReference type="EMBL" id="VTOW01000005">
    <property type="protein sequence ID" value="NKE73021.1"/>
    <property type="molecule type" value="Genomic_DNA"/>
</dbReference>
<dbReference type="InterPro" id="IPR002489">
    <property type="entry name" value="Glu_synth_asu_C"/>
</dbReference>
<evidence type="ECO:0000256" key="7">
    <source>
        <dbReference type="ARBA" id="ARBA00022630"/>
    </source>
</evidence>
<gene>
    <name evidence="23" type="primary">gltB</name>
    <name evidence="23" type="ORF">MNODULE_19900</name>
</gene>
<dbReference type="Pfam" id="PF01493">
    <property type="entry name" value="GXGXG"/>
    <property type="match status" value="1"/>
</dbReference>
<keyword evidence="12 23" id="KW-0560">Oxidoreductase</keyword>
<dbReference type="FunFam" id="2.160.20.60:FF:000001">
    <property type="entry name" value="Glutamate synthase, large subunit"/>
    <property type="match status" value="1"/>
</dbReference>
<keyword evidence="7" id="KW-0285">Flavoprotein</keyword>
<keyword evidence="13" id="KW-0408">Iron</keyword>
<evidence type="ECO:0000256" key="11">
    <source>
        <dbReference type="ARBA" id="ARBA00022962"/>
    </source>
</evidence>
<evidence type="ECO:0000256" key="5">
    <source>
        <dbReference type="ARBA" id="ARBA00012079"/>
    </source>
</evidence>
<evidence type="ECO:0000256" key="18">
    <source>
        <dbReference type="ARBA" id="ARBA00048151"/>
    </source>
</evidence>
<evidence type="ECO:0000256" key="21">
    <source>
        <dbReference type="SAM" id="MobiDB-lite"/>
    </source>
</evidence>
<evidence type="ECO:0000259" key="22">
    <source>
        <dbReference type="PROSITE" id="PS51278"/>
    </source>
</evidence>
<comment type="catalytic activity">
    <reaction evidence="18">
        <text>2 L-glutamate + NADP(+) = L-glutamine + 2-oxoglutarate + NADPH + H(+)</text>
        <dbReference type="Rhea" id="RHEA:15501"/>
        <dbReference type="ChEBI" id="CHEBI:15378"/>
        <dbReference type="ChEBI" id="CHEBI:16810"/>
        <dbReference type="ChEBI" id="CHEBI:29985"/>
        <dbReference type="ChEBI" id="CHEBI:57783"/>
        <dbReference type="ChEBI" id="CHEBI:58349"/>
        <dbReference type="ChEBI" id="CHEBI:58359"/>
        <dbReference type="EC" id="1.4.1.13"/>
    </reaction>
</comment>
<keyword evidence="9" id="KW-0479">Metal-binding</keyword>
<keyword evidence="10" id="KW-0274">FAD</keyword>
<evidence type="ECO:0000256" key="14">
    <source>
        <dbReference type="ARBA" id="ARBA00023014"/>
    </source>
</evidence>
<evidence type="ECO:0000256" key="16">
    <source>
        <dbReference type="ARBA" id="ARBA00023291"/>
    </source>
</evidence>
<dbReference type="Pfam" id="PF04898">
    <property type="entry name" value="Glu_syn_central"/>
    <property type="match status" value="1"/>
</dbReference>
<keyword evidence="6" id="KW-0028">Amino-acid biosynthesis</keyword>
<dbReference type="InterPro" id="IPR002932">
    <property type="entry name" value="Glu_synthdom"/>
</dbReference>
<dbReference type="Pfam" id="PF01645">
    <property type="entry name" value="Glu_synthase"/>
    <property type="match status" value="1"/>
</dbReference>
<keyword evidence="8" id="KW-0288">FMN</keyword>
<comment type="cofactor">
    <cofactor evidence="3">
        <name>FAD</name>
        <dbReference type="ChEBI" id="CHEBI:57692"/>
    </cofactor>
</comment>